<dbReference type="Proteomes" id="UP001315278">
    <property type="component" value="Unassembled WGS sequence"/>
</dbReference>
<comment type="caution">
    <text evidence="1">The sequence shown here is derived from an EMBL/GenBank/DDBJ whole genome shotgun (WGS) entry which is preliminary data.</text>
</comment>
<protein>
    <submittedName>
        <fullName evidence="1">DUF1810 family protein</fullName>
    </submittedName>
</protein>
<accession>A0ABS5FAI2</accession>
<dbReference type="SUPFAM" id="SSF140736">
    <property type="entry name" value="Rv1873-like"/>
    <property type="match status" value="1"/>
</dbReference>
<proteinExistence type="predicted"/>
<dbReference type="Pfam" id="PF08837">
    <property type="entry name" value="DUF1810"/>
    <property type="match status" value="1"/>
</dbReference>
<keyword evidence="2" id="KW-1185">Reference proteome</keyword>
<evidence type="ECO:0000313" key="2">
    <source>
        <dbReference type="Proteomes" id="UP001315278"/>
    </source>
</evidence>
<dbReference type="EMBL" id="JAFCJH010000001">
    <property type="protein sequence ID" value="MBR0793792.1"/>
    <property type="molecule type" value="Genomic_DNA"/>
</dbReference>
<name>A0ABS5FAI2_9BRAD</name>
<dbReference type="InterPro" id="IPR014937">
    <property type="entry name" value="DUF1810"/>
</dbReference>
<dbReference type="RefSeq" id="WP_212394106.1">
    <property type="nucleotide sequence ID" value="NZ_JAFCJH010000001.1"/>
</dbReference>
<reference evidence="2" key="1">
    <citation type="journal article" date="2021" name="ISME J.">
        <title>Evolutionary origin and ecological implication of a unique nif island in free-living Bradyrhizobium lineages.</title>
        <authorList>
            <person name="Tao J."/>
        </authorList>
    </citation>
    <scope>NUCLEOTIDE SEQUENCE [LARGE SCALE GENOMIC DNA]</scope>
    <source>
        <strain evidence="2">SZCCT0434</strain>
    </source>
</reference>
<sequence>MTLPRCKELADISAGIPRNDAGLQEGFCTNLFHRFSNAFFVGRATWATITAELYEGRKETHWIWFIFLQIEKLGRSSTARKHAIGLWAEAAACEAHPTLGSRLMECTELVLAIRA</sequence>
<organism evidence="1 2">
    <name type="scientific">Bradyrhizobium jicamae</name>
    <dbReference type="NCBI Taxonomy" id="280332"/>
    <lineage>
        <taxon>Bacteria</taxon>
        <taxon>Pseudomonadati</taxon>
        <taxon>Pseudomonadota</taxon>
        <taxon>Alphaproteobacteria</taxon>
        <taxon>Hyphomicrobiales</taxon>
        <taxon>Nitrobacteraceae</taxon>
        <taxon>Bradyrhizobium</taxon>
    </lineage>
</organism>
<gene>
    <name evidence="1" type="ORF">JQ615_00125</name>
</gene>
<dbReference type="InterPro" id="IPR036287">
    <property type="entry name" value="Rv1873-like_sf"/>
</dbReference>
<dbReference type="Gene3D" id="1.25.40.380">
    <property type="entry name" value="Protein of unknown function DUF1810"/>
    <property type="match status" value="1"/>
</dbReference>
<evidence type="ECO:0000313" key="1">
    <source>
        <dbReference type="EMBL" id="MBR0793792.1"/>
    </source>
</evidence>